<dbReference type="SUPFAM" id="SSF47413">
    <property type="entry name" value="lambda repressor-like DNA-binding domains"/>
    <property type="match status" value="1"/>
</dbReference>
<dbReference type="PANTHER" id="PTHR36511">
    <property type="entry name" value="MERR FAMILY BACTERIAL REGULATORY PROTEIN"/>
    <property type="match status" value="1"/>
</dbReference>
<evidence type="ECO:0000313" key="5">
    <source>
        <dbReference type="Proteomes" id="UP000190750"/>
    </source>
</evidence>
<dbReference type="Proteomes" id="UP000190750">
    <property type="component" value="Unassembled WGS sequence"/>
</dbReference>
<keyword evidence="2" id="KW-0238">DNA-binding</keyword>
<evidence type="ECO:0000256" key="1">
    <source>
        <dbReference type="ARBA" id="ARBA00023015"/>
    </source>
</evidence>
<dbReference type="InterPro" id="IPR010982">
    <property type="entry name" value="Lambda_DNA-bd_dom_sf"/>
</dbReference>
<dbReference type="RefSeq" id="WP_078363503.1">
    <property type="nucleotide sequence ID" value="NZ_MTJN01000002.1"/>
</dbReference>
<dbReference type="InterPro" id="IPR001387">
    <property type="entry name" value="Cro/C1-type_HTH"/>
</dbReference>
<evidence type="ECO:0000256" key="2">
    <source>
        <dbReference type="ARBA" id="ARBA00023125"/>
    </source>
</evidence>
<keyword evidence="3" id="KW-0804">Transcription</keyword>
<dbReference type="CDD" id="cd00093">
    <property type="entry name" value="HTH_XRE"/>
    <property type="match status" value="1"/>
</dbReference>
<keyword evidence="1" id="KW-0805">Transcription regulation</keyword>
<protein>
    <submittedName>
        <fullName evidence="4">Transcriptional regulator</fullName>
    </submittedName>
</protein>
<dbReference type="PANTHER" id="PTHR36511:SF3">
    <property type="entry name" value="ANTITOXIN HIGA-2"/>
    <property type="match status" value="1"/>
</dbReference>
<dbReference type="InterPro" id="IPR052359">
    <property type="entry name" value="HTH-type_reg/antitoxin"/>
</dbReference>
<dbReference type="AlphaFoldDB" id="A0A1T1ANK5"/>
<accession>A0A1T1ANK5</accession>
<reference evidence="4 5" key="1">
    <citation type="submission" date="2017-01" db="EMBL/GenBank/DDBJ databases">
        <title>Genome sequencing of Rhodoferax fermentans JCM 7819.</title>
        <authorList>
            <person name="Kim Y.J."/>
            <person name="Farh M.E.-A."/>
            <person name="Yang D.-C."/>
        </authorList>
    </citation>
    <scope>NUCLEOTIDE SEQUENCE [LARGE SCALE GENOMIC DNA]</scope>
    <source>
        <strain evidence="4 5">JCM 7819</strain>
    </source>
</reference>
<comment type="caution">
    <text evidence="4">The sequence shown here is derived from an EMBL/GenBank/DDBJ whole genome shotgun (WGS) entry which is preliminary data.</text>
</comment>
<gene>
    <name evidence="4" type="ORF">RF819_02495</name>
</gene>
<dbReference type="OrthoDB" id="9799384at2"/>
<sequence length="110" mass="12111">MTNQNAKNSRVLQELLETTAELSAYGLVSKTDMARMRVLCEEPPEYTPERIVSIRTAIAKMSQAVFAALLNVSMSTVQKWESPVANNRPSGASARLLQLVETKGVKALLF</sequence>
<dbReference type="STRING" id="28066.RF819_02495"/>
<dbReference type="EMBL" id="MTJN01000002">
    <property type="protein sequence ID" value="OOV05721.1"/>
    <property type="molecule type" value="Genomic_DNA"/>
</dbReference>
<keyword evidence="5" id="KW-1185">Reference proteome</keyword>
<proteinExistence type="predicted"/>
<dbReference type="Gene3D" id="1.10.260.40">
    <property type="entry name" value="lambda repressor-like DNA-binding domains"/>
    <property type="match status" value="1"/>
</dbReference>
<evidence type="ECO:0000313" key="4">
    <source>
        <dbReference type="EMBL" id="OOV05721.1"/>
    </source>
</evidence>
<organism evidence="4 5">
    <name type="scientific">Rhodoferax fermentans</name>
    <dbReference type="NCBI Taxonomy" id="28066"/>
    <lineage>
        <taxon>Bacteria</taxon>
        <taxon>Pseudomonadati</taxon>
        <taxon>Pseudomonadota</taxon>
        <taxon>Betaproteobacteria</taxon>
        <taxon>Burkholderiales</taxon>
        <taxon>Comamonadaceae</taxon>
        <taxon>Rhodoferax</taxon>
    </lineage>
</organism>
<dbReference type="GO" id="GO:0003677">
    <property type="term" value="F:DNA binding"/>
    <property type="evidence" value="ECO:0007669"/>
    <property type="project" value="UniProtKB-KW"/>
</dbReference>
<evidence type="ECO:0000256" key="3">
    <source>
        <dbReference type="ARBA" id="ARBA00023163"/>
    </source>
</evidence>
<name>A0A1T1ANK5_RHOFE</name>